<dbReference type="SUPFAM" id="SSF52047">
    <property type="entry name" value="RNI-like"/>
    <property type="match status" value="1"/>
</dbReference>
<evidence type="ECO:0000313" key="2">
    <source>
        <dbReference type="Proteomes" id="UP000828390"/>
    </source>
</evidence>
<dbReference type="InterPro" id="IPR032675">
    <property type="entry name" value="LRR_dom_sf"/>
</dbReference>
<dbReference type="Proteomes" id="UP000828390">
    <property type="component" value="Unassembled WGS sequence"/>
</dbReference>
<sequence length="295" mass="33083">MPFFLKVFHFLNIKSLSLRGVTVNHAYSLSQSLSSLTYLDTFSIGVDGHCKSLGSLRGLNIKRLSLSGWFGCLNGNYIESLSQSLPLLPHLETLIVELNDDNHCLWKVLNSLNIKRLSLSGWCRGLNVKHAESMSQSLSSLKQLETLTIYMQAYIDITLPQSLKSLNIFCSALLIFDLGALVDTLSGCTQTVKSKLEFGCASFHDFGFKRIPPEEYISIQQELATLNNVAVKRFRILDRMRQIAWSVRCTGGVLEDNQDNDNVANNAYTKFVSNLDYAIINRISMRFLINPASNS</sequence>
<keyword evidence="2" id="KW-1185">Reference proteome</keyword>
<protein>
    <submittedName>
        <fullName evidence="1">Uncharacterized protein</fullName>
    </submittedName>
</protein>
<proteinExistence type="predicted"/>
<accession>A0A9D4FDS6</accession>
<reference evidence="1" key="2">
    <citation type="submission" date="2020-11" db="EMBL/GenBank/DDBJ databases">
        <authorList>
            <person name="McCartney M.A."/>
            <person name="Auch B."/>
            <person name="Kono T."/>
            <person name="Mallez S."/>
            <person name="Becker A."/>
            <person name="Gohl D.M."/>
            <person name="Silverstein K.A.T."/>
            <person name="Koren S."/>
            <person name="Bechman K.B."/>
            <person name="Herman A."/>
            <person name="Abrahante J.E."/>
            <person name="Garbe J."/>
        </authorList>
    </citation>
    <scope>NUCLEOTIDE SEQUENCE</scope>
    <source>
        <strain evidence="1">Duluth1</strain>
        <tissue evidence="1">Whole animal</tissue>
    </source>
</reference>
<gene>
    <name evidence="1" type="ORF">DPMN_150699</name>
</gene>
<dbReference type="Gene3D" id="3.80.10.10">
    <property type="entry name" value="Ribonuclease Inhibitor"/>
    <property type="match status" value="1"/>
</dbReference>
<name>A0A9D4FDS6_DREPO</name>
<organism evidence="1 2">
    <name type="scientific">Dreissena polymorpha</name>
    <name type="common">Zebra mussel</name>
    <name type="synonym">Mytilus polymorpha</name>
    <dbReference type="NCBI Taxonomy" id="45954"/>
    <lineage>
        <taxon>Eukaryota</taxon>
        <taxon>Metazoa</taxon>
        <taxon>Spiralia</taxon>
        <taxon>Lophotrochozoa</taxon>
        <taxon>Mollusca</taxon>
        <taxon>Bivalvia</taxon>
        <taxon>Autobranchia</taxon>
        <taxon>Heteroconchia</taxon>
        <taxon>Euheterodonta</taxon>
        <taxon>Imparidentia</taxon>
        <taxon>Neoheterodontei</taxon>
        <taxon>Myida</taxon>
        <taxon>Dreissenoidea</taxon>
        <taxon>Dreissenidae</taxon>
        <taxon>Dreissena</taxon>
    </lineage>
</organism>
<dbReference type="EMBL" id="JAIWYP010000007">
    <property type="protein sequence ID" value="KAH3797124.1"/>
    <property type="molecule type" value="Genomic_DNA"/>
</dbReference>
<dbReference type="AlphaFoldDB" id="A0A9D4FDS6"/>
<evidence type="ECO:0000313" key="1">
    <source>
        <dbReference type="EMBL" id="KAH3797124.1"/>
    </source>
</evidence>
<reference evidence="1" key="1">
    <citation type="journal article" date="2019" name="bioRxiv">
        <title>The Genome of the Zebra Mussel, Dreissena polymorpha: A Resource for Invasive Species Research.</title>
        <authorList>
            <person name="McCartney M.A."/>
            <person name="Auch B."/>
            <person name="Kono T."/>
            <person name="Mallez S."/>
            <person name="Zhang Y."/>
            <person name="Obille A."/>
            <person name="Becker A."/>
            <person name="Abrahante J.E."/>
            <person name="Garbe J."/>
            <person name="Badalamenti J.P."/>
            <person name="Herman A."/>
            <person name="Mangelson H."/>
            <person name="Liachko I."/>
            <person name="Sullivan S."/>
            <person name="Sone E.D."/>
            <person name="Koren S."/>
            <person name="Silverstein K.A.T."/>
            <person name="Beckman K.B."/>
            <person name="Gohl D.M."/>
        </authorList>
    </citation>
    <scope>NUCLEOTIDE SEQUENCE</scope>
    <source>
        <strain evidence="1">Duluth1</strain>
        <tissue evidence="1">Whole animal</tissue>
    </source>
</reference>
<comment type="caution">
    <text evidence="1">The sequence shown here is derived from an EMBL/GenBank/DDBJ whole genome shotgun (WGS) entry which is preliminary data.</text>
</comment>